<name>A0A533QCL1_9BACT</name>
<evidence type="ECO:0000313" key="2">
    <source>
        <dbReference type="Proteomes" id="UP000319783"/>
    </source>
</evidence>
<proteinExistence type="predicted"/>
<sequence>MGILAEGVTRVKKKEILICKTFLAHHHNARNTRMNNVIKKMKSLQMDDK</sequence>
<protein>
    <submittedName>
        <fullName evidence="1">Uncharacterized protein</fullName>
    </submittedName>
</protein>
<comment type="caution">
    <text evidence="1">The sequence shown here is derived from an EMBL/GenBank/DDBJ whole genome shotgun (WGS) entry which is preliminary data.</text>
</comment>
<dbReference type="EMBL" id="SULG01000019">
    <property type="protein sequence ID" value="TLD42486.1"/>
    <property type="molecule type" value="Genomic_DNA"/>
</dbReference>
<reference evidence="1 2" key="1">
    <citation type="submission" date="2019-04" db="EMBL/GenBank/DDBJ databases">
        <title>Genome of a novel bacterium Candidatus Jettenia ecosi reconstructed from metagenome of an anammox bioreactor.</title>
        <authorList>
            <person name="Mardanov A.V."/>
            <person name="Beletsky A.V."/>
            <person name="Ravin N.V."/>
            <person name="Botchkova E.A."/>
            <person name="Litti Y.V."/>
            <person name="Nozhevnikova A.N."/>
        </authorList>
    </citation>
    <scope>NUCLEOTIDE SEQUENCE [LARGE SCALE GENOMIC DNA]</scope>
    <source>
        <strain evidence="1">J2</strain>
    </source>
</reference>
<evidence type="ECO:0000313" key="1">
    <source>
        <dbReference type="EMBL" id="TLD42486.1"/>
    </source>
</evidence>
<accession>A0A533QCL1</accession>
<dbReference type="AlphaFoldDB" id="A0A533QCL1"/>
<gene>
    <name evidence="1" type="ORF">JETT_1229</name>
</gene>
<organism evidence="1 2">
    <name type="scientific">Candidatus Jettenia ecosi</name>
    <dbReference type="NCBI Taxonomy" id="2494326"/>
    <lineage>
        <taxon>Bacteria</taxon>
        <taxon>Pseudomonadati</taxon>
        <taxon>Planctomycetota</taxon>
        <taxon>Candidatus Brocadiia</taxon>
        <taxon>Candidatus Brocadiales</taxon>
        <taxon>Candidatus Brocadiaceae</taxon>
        <taxon>Candidatus Jettenia</taxon>
    </lineage>
</organism>
<dbReference type="Proteomes" id="UP000319783">
    <property type="component" value="Unassembled WGS sequence"/>
</dbReference>